<evidence type="ECO:0000313" key="4">
    <source>
        <dbReference type="EMBL" id="WZK91192.1"/>
    </source>
</evidence>
<comment type="similarity">
    <text evidence="3">Belongs to the UreF family.</text>
</comment>
<dbReference type="Gene3D" id="1.10.4190.10">
    <property type="entry name" value="Urease accessory protein UreF"/>
    <property type="match status" value="1"/>
</dbReference>
<protein>
    <recommendedName>
        <fullName evidence="3">Urease accessory protein UreF</fullName>
    </recommendedName>
</protein>
<dbReference type="Proteomes" id="UP001623232">
    <property type="component" value="Plasmid unnamed4"/>
</dbReference>
<dbReference type="PANTHER" id="PTHR33620:SF1">
    <property type="entry name" value="UREASE ACCESSORY PROTEIN F"/>
    <property type="match status" value="1"/>
</dbReference>
<dbReference type="PIRSF" id="PIRSF009467">
    <property type="entry name" value="Ureas_acces_UreF"/>
    <property type="match status" value="1"/>
</dbReference>
<keyword evidence="1 3" id="KW-0996">Nickel insertion</keyword>
<dbReference type="Pfam" id="PF01730">
    <property type="entry name" value="UreF"/>
    <property type="match status" value="1"/>
</dbReference>
<comment type="function">
    <text evidence="3">Required for maturation of urease via the functional incorporation of the urease nickel metallocenter.</text>
</comment>
<keyword evidence="5" id="KW-1185">Reference proteome</keyword>
<evidence type="ECO:0000313" key="5">
    <source>
        <dbReference type="Proteomes" id="UP001623232"/>
    </source>
</evidence>
<dbReference type="HAMAP" id="MF_01385">
    <property type="entry name" value="UreF"/>
    <property type="match status" value="1"/>
</dbReference>
<reference evidence="4 5" key="1">
    <citation type="submission" date="2023-04" db="EMBL/GenBank/DDBJ databases">
        <title>Complete genome sequence of Alisedimentitalea scapharcae.</title>
        <authorList>
            <person name="Rong J.-C."/>
            <person name="Yi M.-L."/>
            <person name="Zhao Q."/>
        </authorList>
    </citation>
    <scope>NUCLEOTIDE SEQUENCE [LARGE SCALE GENOMIC DNA]</scope>
    <source>
        <strain evidence="4 5">KCTC 42119</strain>
        <plasmid evidence="4 5">unnamed4</plasmid>
    </source>
</reference>
<evidence type="ECO:0000256" key="1">
    <source>
        <dbReference type="ARBA" id="ARBA00022988"/>
    </source>
</evidence>
<gene>
    <name evidence="3" type="primary">ureF</name>
    <name evidence="4" type="ORF">QEZ52_21775</name>
</gene>
<dbReference type="InterPro" id="IPR038277">
    <property type="entry name" value="UreF_sf"/>
</dbReference>
<keyword evidence="2 3" id="KW-0143">Chaperone</keyword>
<name>A0ABZ2Y0K1_9RHOB</name>
<evidence type="ECO:0000256" key="3">
    <source>
        <dbReference type="HAMAP-Rule" id="MF_01385"/>
    </source>
</evidence>
<accession>A0ABZ2Y0K1</accession>
<dbReference type="EMBL" id="CP123585">
    <property type="protein sequence ID" value="WZK91192.1"/>
    <property type="molecule type" value="Genomic_DNA"/>
</dbReference>
<comment type="subunit">
    <text evidence="3">UreD, UreF and UreG form a complex that acts as a GTP-hydrolysis-dependent molecular chaperone, activating the urease apoprotein by helping to assemble the nickel containing metallocenter of UreC. The UreE protein probably delivers the nickel.</text>
</comment>
<sequence>MATATEILTLTQWFSPAFPVGAFAYSHGLEWVIDAGDVTNKEQSEAWISDVLLHGAGWNDSLFLGAAYRAGSTDVDEIDAMSRAFSASAERLKETRLQGEAFCEIIAKVWAADLKGLTYPVAVGRAARLQGLPLELTTQFYLQAFMANLAAVTMRLVPLGQTEGQRMIREMTPLCSQVAAQASCAALDDLGSSAFLSDIASMKHETQHSRIFRT</sequence>
<keyword evidence="3" id="KW-0963">Cytoplasm</keyword>
<dbReference type="RefSeq" id="WP_343211897.1">
    <property type="nucleotide sequence ID" value="NZ_CP123585.1"/>
</dbReference>
<dbReference type="PANTHER" id="PTHR33620">
    <property type="entry name" value="UREASE ACCESSORY PROTEIN F"/>
    <property type="match status" value="1"/>
</dbReference>
<keyword evidence="4" id="KW-0614">Plasmid</keyword>
<dbReference type="InterPro" id="IPR002639">
    <property type="entry name" value="UreF"/>
</dbReference>
<comment type="subcellular location">
    <subcellularLocation>
        <location evidence="3">Cytoplasm</location>
    </subcellularLocation>
</comment>
<evidence type="ECO:0000256" key="2">
    <source>
        <dbReference type="ARBA" id="ARBA00023186"/>
    </source>
</evidence>
<organism evidence="4 5">
    <name type="scientific">Aliisedimentitalea scapharcae</name>
    <dbReference type="NCBI Taxonomy" id="1524259"/>
    <lineage>
        <taxon>Bacteria</taxon>
        <taxon>Pseudomonadati</taxon>
        <taxon>Pseudomonadota</taxon>
        <taxon>Alphaproteobacteria</taxon>
        <taxon>Rhodobacterales</taxon>
        <taxon>Roseobacteraceae</taxon>
        <taxon>Aliisedimentitalea</taxon>
    </lineage>
</organism>
<proteinExistence type="inferred from homology"/>
<geneLocation type="plasmid" evidence="4 5">
    <name>unnamed4</name>
</geneLocation>